<name>A0A6A6ZAY4_9PEZI</name>
<accession>A0A6A6ZAY4</accession>
<protein>
    <submittedName>
        <fullName evidence="2 4">Uncharacterized protein</fullName>
    </submittedName>
</protein>
<evidence type="ECO:0000313" key="3">
    <source>
        <dbReference type="Proteomes" id="UP000504636"/>
    </source>
</evidence>
<reference evidence="4" key="2">
    <citation type="submission" date="2020-04" db="EMBL/GenBank/DDBJ databases">
        <authorList>
            <consortium name="NCBI Genome Project"/>
        </authorList>
    </citation>
    <scope>NUCLEOTIDE SEQUENCE</scope>
    <source>
        <strain evidence="4">CBS 304.34</strain>
    </source>
</reference>
<dbReference type="EMBL" id="MU003692">
    <property type="protein sequence ID" value="KAF2818008.1"/>
    <property type="molecule type" value="Genomic_DNA"/>
</dbReference>
<dbReference type="Proteomes" id="UP000504636">
    <property type="component" value="Unplaced"/>
</dbReference>
<proteinExistence type="predicted"/>
<evidence type="ECO:0000313" key="4">
    <source>
        <dbReference type="RefSeq" id="XP_033584972.1"/>
    </source>
</evidence>
<keyword evidence="3" id="KW-1185">Reference proteome</keyword>
<dbReference type="RefSeq" id="XP_033584972.1">
    <property type="nucleotide sequence ID" value="XM_033726442.1"/>
</dbReference>
<dbReference type="AlphaFoldDB" id="A0A6A6ZAY4"/>
<evidence type="ECO:0000313" key="2">
    <source>
        <dbReference type="EMBL" id="KAF2818008.1"/>
    </source>
</evidence>
<reference evidence="2 4" key="1">
    <citation type="journal article" date="2020" name="Stud. Mycol.">
        <title>101 Dothideomycetes genomes: a test case for predicting lifestyles and emergence of pathogens.</title>
        <authorList>
            <person name="Haridas S."/>
            <person name="Albert R."/>
            <person name="Binder M."/>
            <person name="Bloem J."/>
            <person name="Labutti K."/>
            <person name="Salamov A."/>
            <person name="Andreopoulos B."/>
            <person name="Baker S."/>
            <person name="Barry K."/>
            <person name="Bills G."/>
            <person name="Bluhm B."/>
            <person name="Cannon C."/>
            <person name="Castanera R."/>
            <person name="Culley D."/>
            <person name="Daum C."/>
            <person name="Ezra D."/>
            <person name="Gonzalez J."/>
            <person name="Henrissat B."/>
            <person name="Kuo A."/>
            <person name="Liang C."/>
            <person name="Lipzen A."/>
            <person name="Lutzoni F."/>
            <person name="Magnuson J."/>
            <person name="Mondo S."/>
            <person name="Nolan M."/>
            <person name="Ohm R."/>
            <person name="Pangilinan J."/>
            <person name="Park H.-J."/>
            <person name="Ramirez L."/>
            <person name="Alfaro M."/>
            <person name="Sun H."/>
            <person name="Tritt A."/>
            <person name="Yoshinaga Y."/>
            <person name="Zwiers L.-H."/>
            <person name="Turgeon B."/>
            <person name="Goodwin S."/>
            <person name="Spatafora J."/>
            <person name="Crous P."/>
            <person name="Grigoriev I."/>
        </authorList>
    </citation>
    <scope>NUCLEOTIDE SEQUENCE</scope>
    <source>
        <strain evidence="2 4">CBS 304.34</strain>
    </source>
</reference>
<evidence type="ECO:0000256" key="1">
    <source>
        <dbReference type="SAM" id="MobiDB-lite"/>
    </source>
</evidence>
<reference evidence="4" key="3">
    <citation type="submission" date="2025-04" db="UniProtKB">
        <authorList>
            <consortium name="RefSeq"/>
        </authorList>
    </citation>
    <scope>IDENTIFICATION</scope>
    <source>
        <strain evidence="4">CBS 304.34</strain>
    </source>
</reference>
<organism evidence="2">
    <name type="scientific">Mytilinidion resinicola</name>
    <dbReference type="NCBI Taxonomy" id="574789"/>
    <lineage>
        <taxon>Eukaryota</taxon>
        <taxon>Fungi</taxon>
        <taxon>Dikarya</taxon>
        <taxon>Ascomycota</taxon>
        <taxon>Pezizomycotina</taxon>
        <taxon>Dothideomycetes</taxon>
        <taxon>Pleosporomycetidae</taxon>
        <taxon>Mytilinidiales</taxon>
        <taxon>Mytilinidiaceae</taxon>
        <taxon>Mytilinidion</taxon>
    </lineage>
</organism>
<feature type="region of interest" description="Disordered" evidence="1">
    <location>
        <begin position="104"/>
        <end position="163"/>
    </location>
</feature>
<dbReference type="GeneID" id="54467335"/>
<sequence length="163" mass="18678">MFSTAIRKIEHHTGDLNGGSNSGIIDLIERALRNDWNCIFAVTARNPLTSEYTASVVRYDPDDMNHDEVKELVFYERPVPGATREETLKNLLYKVEADLWEAQQRTREREAGEGDHELYEDATDEDKMKEDTTVEDRATRTNSAKRRKLEEATGSKSGDRAKR</sequence>
<feature type="compositionally biased region" description="Basic and acidic residues" evidence="1">
    <location>
        <begin position="104"/>
        <end position="139"/>
    </location>
</feature>
<gene>
    <name evidence="2 4" type="ORF">BDZ99DRAFT_531192</name>
</gene>
<feature type="compositionally biased region" description="Basic and acidic residues" evidence="1">
    <location>
        <begin position="148"/>
        <end position="163"/>
    </location>
</feature>